<evidence type="ECO:0000313" key="4">
    <source>
        <dbReference type="EMBL" id="MEH0097785.1"/>
    </source>
</evidence>
<gene>
    <name evidence="1 4" type="primary">sfsA</name>
    <name evidence="4" type="ORF">V6L76_16110</name>
</gene>
<proteinExistence type="inferred from homology"/>
<dbReference type="InterPro" id="IPR040452">
    <property type="entry name" value="SfsA_C"/>
</dbReference>
<dbReference type="Gene3D" id="2.40.50.580">
    <property type="match status" value="1"/>
</dbReference>
<dbReference type="Pfam" id="PF17746">
    <property type="entry name" value="SfsA_N"/>
    <property type="match status" value="1"/>
</dbReference>
<dbReference type="CDD" id="cd22359">
    <property type="entry name" value="SfsA-like_bacterial"/>
    <property type="match status" value="1"/>
</dbReference>
<comment type="caution">
    <text evidence="4">The sequence shown here is derived from an EMBL/GenBank/DDBJ whole genome shotgun (WGS) entry which is preliminary data.</text>
</comment>
<feature type="domain" description="Sugar fermentation stimulation protein C-terminal" evidence="2">
    <location>
        <begin position="83"/>
        <end position="221"/>
    </location>
</feature>
<accession>A0ABU7ZSN6</accession>
<organism evidence="4 5">
    <name type="scientific">Pannonibacter anstelovis</name>
    <dbReference type="NCBI Taxonomy" id="3121537"/>
    <lineage>
        <taxon>Bacteria</taxon>
        <taxon>Pseudomonadati</taxon>
        <taxon>Pseudomonadota</taxon>
        <taxon>Alphaproteobacteria</taxon>
        <taxon>Hyphomicrobiales</taxon>
        <taxon>Stappiaceae</taxon>
        <taxon>Pannonibacter</taxon>
    </lineage>
</organism>
<protein>
    <recommendedName>
        <fullName evidence="1">Sugar fermentation stimulation protein homolog</fullName>
    </recommendedName>
</protein>
<keyword evidence="5" id="KW-1185">Reference proteome</keyword>
<dbReference type="InterPro" id="IPR041465">
    <property type="entry name" value="SfsA_N"/>
</dbReference>
<dbReference type="PANTHER" id="PTHR30545:SF2">
    <property type="entry name" value="SUGAR FERMENTATION STIMULATION PROTEIN A"/>
    <property type="match status" value="1"/>
</dbReference>
<evidence type="ECO:0000259" key="2">
    <source>
        <dbReference type="Pfam" id="PF03749"/>
    </source>
</evidence>
<dbReference type="NCBIfam" id="TIGR00230">
    <property type="entry name" value="sfsA"/>
    <property type="match status" value="1"/>
</dbReference>
<evidence type="ECO:0000313" key="5">
    <source>
        <dbReference type="Proteomes" id="UP001380822"/>
    </source>
</evidence>
<dbReference type="InterPro" id="IPR005224">
    <property type="entry name" value="SfsA"/>
</dbReference>
<sequence>MDFGKPLIRGRLVKRYKRFLADVVLDSGEEITAHCANPGSMLGLNAPGSLVYLSRSDNPARKLAWSWEIIEADGALVGISTAHPNKLVEEALLSGLIPELSGFASLRREVKYGKNSRIDILLEDAGGGLTYVEVKNVHLMRQAGLAEFPDSVTARGAKHLVELEDMVRAGHRAVMVYLVQRPDCSELDFAADIDPAYAAALRQAMAGGVEAFAIGCEVTPEFIRATRKVAIRA</sequence>
<evidence type="ECO:0000259" key="3">
    <source>
        <dbReference type="Pfam" id="PF17746"/>
    </source>
</evidence>
<dbReference type="RefSeq" id="WP_334252607.1">
    <property type="nucleotide sequence ID" value="NZ_JBAKBE010000010.1"/>
</dbReference>
<dbReference type="PANTHER" id="PTHR30545">
    <property type="entry name" value="SUGAR FERMENTATION STIMULATION PROTEIN A"/>
    <property type="match status" value="1"/>
</dbReference>
<feature type="domain" description="SfsA N-terminal OB" evidence="3">
    <location>
        <begin position="13"/>
        <end position="79"/>
    </location>
</feature>
<dbReference type="Pfam" id="PF03749">
    <property type="entry name" value="SfsA"/>
    <property type="match status" value="1"/>
</dbReference>
<reference evidence="4 5" key="1">
    <citation type="submission" date="2024-02" db="EMBL/GenBank/DDBJ databases">
        <title>A new putative Pannonibacter species isolated from two cases of bloodstream infections in paediatric patients.</title>
        <authorList>
            <person name="Castellana S."/>
            <person name="De Laurentiis V."/>
            <person name="Grassi M."/>
            <person name="De Leonardis F."/>
            <person name="Mosca A."/>
            <person name="De Carlo C."/>
            <person name="Sparapano E."/>
            <person name="Ronga L."/>
            <person name="Santacroce L."/>
            <person name="Chironna M."/>
            <person name="De Robertis A."/>
            <person name="Bianco A."/>
            <person name="Del Sambro L."/>
            <person name="Capozzi L."/>
            <person name="Parisi A."/>
        </authorList>
    </citation>
    <scope>NUCLEOTIDE SEQUENCE [LARGE SCALE GENOMIC DNA]</scope>
    <source>
        <strain evidence="4 5">Pt2</strain>
    </source>
</reference>
<evidence type="ECO:0000256" key="1">
    <source>
        <dbReference type="HAMAP-Rule" id="MF_00095"/>
    </source>
</evidence>
<dbReference type="Gene3D" id="3.40.1350.60">
    <property type="match status" value="1"/>
</dbReference>
<comment type="similarity">
    <text evidence="1">Belongs to the SfsA family.</text>
</comment>
<name>A0ABU7ZSN6_9HYPH</name>
<dbReference type="HAMAP" id="MF_00095">
    <property type="entry name" value="SfsA"/>
    <property type="match status" value="1"/>
</dbReference>
<dbReference type="EMBL" id="JBAKBE010000010">
    <property type="protein sequence ID" value="MEH0097785.1"/>
    <property type="molecule type" value="Genomic_DNA"/>
</dbReference>
<dbReference type="Proteomes" id="UP001380822">
    <property type="component" value="Unassembled WGS sequence"/>
</dbReference>